<dbReference type="Proteomes" id="UP000887568">
    <property type="component" value="Unplaced"/>
</dbReference>
<dbReference type="InterPro" id="IPR007632">
    <property type="entry name" value="Anoctamin"/>
</dbReference>
<evidence type="ECO:0000313" key="13">
    <source>
        <dbReference type="EnsemblMetazoa" id="XP_038074299.1"/>
    </source>
</evidence>
<comment type="subcellular location">
    <subcellularLocation>
        <location evidence="1">Cell membrane</location>
        <topology evidence="1">Multi-pass membrane protein</topology>
    </subcellularLocation>
    <subcellularLocation>
        <location evidence="8">Membrane</location>
        <topology evidence="8">Multi-pass membrane protein</topology>
    </subcellularLocation>
</comment>
<keyword evidence="9" id="KW-0175">Coiled coil</keyword>
<feature type="transmembrane region" description="Helical" evidence="8">
    <location>
        <begin position="424"/>
        <end position="442"/>
    </location>
</feature>
<dbReference type="InterPro" id="IPR049452">
    <property type="entry name" value="Anoctamin_TM"/>
</dbReference>
<dbReference type="PANTHER" id="PTHR12308">
    <property type="entry name" value="ANOCTAMIN"/>
    <property type="match status" value="1"/>
</dbReference>
<dbReference type="PANTHER" id="PTHR12308:SF87">
    <property type="entry name" value="ANOCTAMIN"/>
    <property type="match status" value="1"/>
</dbReference>
<feature type="transmembrane region" description="Helical" evidence="8">
    <location>
        <begin position="498"/>
        <end position="522"/>
    </location>
</feature>
<keyword evidence="5 8" id="KW-1133">Transmembrane helix</keyword>
<evidence type="ECO:0000313" key="14">
    <source>
        <dbReference type="Proteomes" id="UP000887568"/>
    </source>
</evidence>
<dbReference type="GeneID" id="119742446"/>
<dbReference type="GO" id="GO:0046983">
    <property type="term" value="F:protein dimerization activity"/>
    <property type="evidence" value="ECO:0007669"/>
    <property type="project" value="InterPro"/>
</dbReference>
<accession>A0A914BE07</accession>
<feature type="transmembrane region" description="Helical" evidence="8">
    <location>
        <begin position="542"/>
        <end position="566"/>
    </location>
</feature>
<keyword evidence="4 8" id="KW-0812">Transmembrane</keyword>
<feature type="transmembrane region" description="Helical" evidence="8">
    <location>
        <begin position="704"/>
        <end position="727"/>
    </location>
</feature>
<dbReference type="GO" id="GO:0005886">
    <property type="term" value="C:plasma membrane"/>
    <property type="evidence" value="ECO:0007669"/>
    <property type="project" value="UniProtKB-SubCell"/>
</dbReference>
<evidence type="ECO:0000256" key="4">
    <source>
        <dbReference type="ARBA" id="ARBA00022692"/>
    </source>
</evidence>
<name>A0A914BE07_PATMI</name>
<evidence type="ECO:0000256" key="9">
    <source>
        <dbReference type="SAM" id="Coils"/>
    </source>
</evidence>
<evidence type="ECO:0000256" key="6">
    <source>
        <dbReference type="ARBA" id="ARBA00023136"/>
    </source>
</evidence>
<dbReference type="GO" id="GO:0005254">
    <property type="term" value="F:chloride channel activity"/>
    <property type="evidence" value="ECO:0007669"/>
    <property type="project" value="TreeGrafter"/>
</dbReference>
<evidence type="ECO:0000256" key="3">
    <source>
        <dbReference type="ARBA" id="ARBA00022475"/>
    </source>
</evidence>
<dbReference type="AlphaFoldDB" id="A0A914BE07"/>
<evidence type="ECO:0000256" key="7">
    <source>
        <dbReference type="ARBA" id="ARBA00023180"/>
    </source>
</evidence>
<evidence type="ECO:0000256" key="5">
    <source>
        <dbReference type="ARBA" id="ARBA00022989"/>
    </source>
</evidence>
<dbReference type="OrthoDB" id="296386at2759"/>
<evidence type="ECO:0000256" key="8">
    <source>
        <dbReference type="RuleBase" id="RU280814"/>
    </source>
</evidence>
<feature type="transmembrane region" description="Helical" evidence="8">
    <location>
        <begin position="344"/>
        <end position="371"/>
    </location>
</feature>
<reference evidence="13" key="1">
    <citation type="submission" date="2022-11" db="UniProtKB">
        <authorList>
            <consortium name="EnsemblMetazoa"/>
        </authorList>
    </citation>
    <scope>IDENTIFICATION</scope>
</reference>
<evidence type="ECO:0000259" key="12">
    <source>
        <dbReference type="Pfam" id="PF16178"/>
    </source>
</evidence>
<feature type="region of interest" description="Disordered" evidence="10">
    <location>
        <begin position="1"/>
        <end position="71"/>
    </location>
</feature>
<feature type="coiled-coil region" evidence="9">
    <location>
        <begin position="84"/>
        <end position="117"/>
    </location>
</feature>
<evidence type="ECO:0000256" key="2">
    <source>
        <dbReference type="ARBA" id="ARBA00009671"/>
    </source>
</evidence>
<evidence type="ECO:0000256" key="1">
    <source>
        <dbReference type="ARBA" id="ARBA00004651"/>
    </source>
</evidence>
<dbReference type="InterPro" id="IPR032394">
    <property type="entry name" value="Anoct_dimer"/>
</dbReference>
<feature type="domain" description="Anoctamin dimerisation" evidence="12">
    <location>
        <begin position="72"/>
        <end position="330"/>
    </location>
</feature>
<feature type="domain" description="Anoctamin transmembrane" evidence="11">
    <location>
        <begin position="333"/>
        <end position="876"/>
    </location>
</feature>
<evidence type="ECO:0000259" key="11">
    <source>
        <dbReference type="Pfam" id="PF04547"/>
    </source>
</evidence>
<dbReference type="RefSeq" id="XP_038074299.1">
    <property type="nucleotide sequence ID" value="XM_038218371.1"/>
</dbReference>
<feature type="transmembrane region" description="Helical" evidence="8">
    <location>
        <begin position="831"/>
        <end position="852"/>
    </location>
</feature>
<feature type="transmembrane region" description="Helical" evidence="8">
    <location>
        <begin position="586"/>
        <end position="607"/>
    </location>
</feature>
<proteinExistence type="inferred from homology"/>
<evidence type="ECO:0000256" key="10">
    <source>
        <dbReference type="SAM" id="MobiDB-lite"/>
    </source>
</evidence>
<dbReference type="EnsemblMetazoa" id="XM_038218371.1">
    <property type="protein sequence ID" value="XP_038074299.1"/>
    <property type="gene ID" value="LOC119742446"/>
</dbReference>
<dbReference type="CTD" id="50636"/>
<comment type="similarity">
    <text evidence="2 8">Belongs to the anoctamin family.</text>
</comment>
<feature type="compositionally biased region" description="Acidic residues" evidence="10">
    <location>
        <begin position="47"/>
        <end position="56"/>
    </location>
</feature>
<keyword evidence="6 8" id="KW-0472">Membrane</keyword>
<protein>
    <recommendedName>
        <fullName evidence="8">Anoctamin</fullName>
    </recommendedName>
</protein>
<dbReference type="Pfam" id="PF16178">
    <property type="entry name" value="Anoct_dimer"/>
    <property type="match status" value="1"/>
</dbReference>
<sequence length="904" mass="104100">MSLMRNGHASTSRGGGDEAGLTNNPAIAMDNYGATDETTTLANSDYLDGDEEEEGTPIEFSVRRSNDDPGTFFNDGKRKIDFVIVHEEEKLTEKQKQKKAREEQERIEKNLPAEEDEEAQQVMWRNKFLENLRRYGVEIELDIAEGDKKTITYYKLHAPWSVLEFFAEELNFRAPLQIYSGLASDVPGLDAHTNPSSNWSARMLKKLHIPNIMANNVPNKPLDFFTCSFKRSKIRKFLGSDNKDTFFTNTERTRVVNEILQSCTYGKRRRAEIGIDRLLEEDVFQAAYPLHDGTEEMPKGNLVSKEDLNKRQILNKYWARWGCWYKYQPLDHIREYFGEKIGIYFAWLGFYTGWLLPASVVGVLVFLYGIITVSFNVPAKELCDSGDEFKMCPLCDEEIGCTYWNLSSTCMQAEIAYLFDHPGTLFFAIFMSFWAVSFLEYWKRKQASLAHHWDVMDFEEEEERPRPEFAAKAPMMEENPITGIMEPYFPEDERKKRWLTGVGVLCGMVVLVLIFMVGVIMYRVLIDIPLSQNALLRNESQSIASMSSAVVNLVLIMVLGQVYQTLAGILNDWEMHRTQTEYEDNLTFKVFVFQFMNFFSSIFYIAFFKGKFVGYPGNYSTIFGLRNEACSNGGCLVELAQQLLVIMVGKQIINNCQEVAIPKLKQCWLRYKLRGSLGDRECKRWEADYQLVPNEGLFEEYLEMVIQFGFITVFVAAFPLAPLFALLNNWIEIRLDGSKYVSEVRRSVADRAQDIGIWYDILEFIANLAVMSNAFLIAFTSELLPRLMYQYQYSSDMHGYINFTLAHAPNGSTNEPCRYKDFRDPEGNHTIFYYQLLAVKLAFVIIFEHFVFGIGRFIDFAVPDIPESLEIKIKREAYLAKQALQEIQADSPLKTTPNLTVQAD</sequence>
<feature type="transmembrane region" description="Helical" evidence="8">
    <location>
        <begin position="755"/>
        <end position="779"/>
    </location>
</feature>
<organism evidence="13 14">
    <name type="scientific">Patiria miniata</name>
    <name type="common">Bat star</name>
    <name type="synonym">Asterina miniata</name>
    <dbReference type="NCBI Taxonomy" id="46514"/>
    <lineage>
        <taxon>Eukaryota</taxon>
        <taxon>Metazoa</taxon>
        <taxon>Echinodermata</taxon>
        <taxon>Eleutherozoa</taxon>
        <taxon>Asterozoa</taxon>
        <taxon>Asteroidea</taxon>
        <taxon>Valvatacea</taxon>
        <taxon>Valvatida</taxon>
        <taxon>Asterinidae</taxon>
        <taxon>Patiria</taxon>
    </lineage>
</organism>
<keyword evidence="7" id="KW-0325">Glycoprotein</keyword>
<dbReference type="OMA" id="KWMHRTQ"/>
<keyword evidence="14" id="KW-1185">Reference proteome</keyword>
<dbReference type="Pfam" id="PF04547">
    <property type="entry name" value="Anoctamin"/>
    <property type="match status" value="1"/>
</dbReference>
<keyword evidence="3" id="KW-1003">Cell membrane</keyword>